<feature type="region of interest" description="Disordered" evidence="1">
    <location>
        <begin position="106"/>
        <end position="131"/>
    </location>
</feature>
<sequence>MTYDRESTTPPRSGLRLLPWASEKGTPCFLSPESGASVFTLLADAVEEEQLDDADAARRHGQAVLGNSATDADALRQALEASNRALNDVLRVADSRGDRLAAYEDVASSCDDKERGSQDGDDPHLRADAFG</sequence>
<evidence type="ECO:0000256" key="1">
    <source>
        <dbReference type="SAM" id="MobiDB-lite"/>
    </source>
</evidence>
<accession>A0ABS3X7P4</accession>
<evidence type="ECO:0000313" key="2">
    <source>
        <dbReference type="EMBL" id="MBO8191386.1"/>
    </source>
</evidence>
<organism evidence="2 3">
    <name type="scientific">Streptomyces oryzae</name>
    <dbReference type="NCBI Taxonomy" id="1434886"/>
    <lineage>
        <taxon>Bacteria</taxon>
        <taxon>Bacillati</taxon>
        <taxon>Actinomycetota</taxon>
        <taxon>Actinomycetes</taxon>
        <taxon>Kitasatosporales</taxon>
        <taxon>Streptomycetaceae</taxon>
        <taxon>Streptomyces</taxon>
    </lineage>
</organism>
<evidence type="ECO:0000313" key="3">
    <source>
        <dbReference type="Proteomes" id="UP001519064"/>
    </source>
</evidence>
<name>A0ABS3X7P4_9ACTN</name>
<dbReference type="Proteomes" id="UP001519064">
    <property type="component" value="Unassembled WGS sequence"/>
</dbReference>
<comment type="caution">
    <text evidence="2">The sequence shown here is derived from an EMBL/GenBank/DDBJ whole genome shotgun (WGS) entry which is preliminary data.</text>
</comment>
<gene>
    <name evidence="2" type="ORF">ITI46_06720</name>
</gene>
<proteinExistence type="predicted"/>
<reference evidence="2 3" key="1">
    <citation type="submission" date="2020-11" db="EMBL/GenBank/DDBJ databases">
        <title>Streptomyces spirodelae sp. nov., isolated from duckweed.</title>
        <authorList>
            <person name="Saimee Y."/>
            <person name="Duangmal K."/>
        </authorList>
    </citation>
    <scope>NUCLEOTIDE SEQUENCE [LARGE SCALE GENOMIC DNA]</scope>
    <source>
        <strain evidence="2 3">S16-07</strain>
    </source>
</reference>
<keyword evidence="3" id="KW-1185">Reference proteome</keyword>
<feature type="compositionally biased region" description="Basic and acidic residues" evidence="1">
    <location>
        <begin position="110"/>
        <end position="131"/>
    </location>
</feature>
<dbReference type="EMBL" id="JADKMA010000021">
    <property type="protein sequence ID" value="MBO8191386.1"/>
    <property type="molecule type" value="Genomic_DNA"/>
</dbReference>
<protein>
    <submittedName>
        <fullName evidence="2">Uncharacterized protein</fullName>
    </submittedName>
</protein>